<evidence type="ECO:0000256" key="3">
    <source>
        <dbReference type="SAM" id="Phobius"/>
    </source>
</evidence>
<feature type="domain" description="YbhG-like alpha-helical hairpin" evidence="4">
    <location>
        <begin position="124"/>
        <end position="251"/>
    </location>
</feature>
<name>A0ABW8WJ75_9CYAN</name>
<dbReference type="InterPro" id="IPR059052">
    <property type="entry name" value="HH_YbhG-like"/>
</dbReference>
<feature type="transmembrane region" description="Helical" evidence="3">
    <location>
        <begin position="33"/>
        <end position="50"/>
    </location>
</feature>
<organism evidence="6 7">
    <name type="scientific">Scytonema tolypothrichoides VB-61278_2</name>
    <dbReference type="NCBI Taxonomy" id="3232314"/>
    <lineage>
        <taxon>Bacteria</taxon>
        <taxon>Bacillati</taxon>
        <taxon>Cyanobacteriota</taxon>
        <taxon>Cyanophyceae</taxon>
        <taxon>Nostocales</taxon>
        <taxon>Scytonemataceae</taxon>
        <taxon>Scytonema</taxon>
    </lineage>
</organism>
<dbReference type="Proteomes" id="UP001628874">
    <property type="component" value="Unassembled WGS sequence"/>
</dbReference>
<dbReference type="EMBL" id="JBFQGM010000003">
    <property type="protein sequence ID" value="MFL9461059.1"/>
    <property type="molecule type" value="Genomic_DNA"/>
</dbReference>
<dbReference type="PANTHER" id="PTHR30469">
    <property type="entry name" value="MULTIDRUG RESISTANCE PROTEIN MDTA"/>
    <property type="match status" value="1"/>
</dbReference>
<keyword evidence="7" id="KW-1185">Reference proteome</keyword>
<evidence type="ECO:0000313" key="6">
    <source>
        <dbReference type="EMBL" id="MFL9461059.1"/>
    </source>
</evidence>
<evidence type="ECO:0000313" key="7">
    <source>
        <dbReference type="Proteomes" id="UP001628874"/>
    </source>
</evidence>
<evidence type="ECO:0000259" key="4">
    <source>
        <dbReference type="Pfam" id="PF25881"/>
    </source>
</evidence>
<dbReference type="Gene3D" id="1.10.287.470">
    <property type="entry name" value="Helix hairpin bin"/>
    <property type="match status" value="1"/>
</dbReference>
<gene>
    <name evidence="6" type="ORF">AB0759_10510</name>
</gene>
<reference evidence="6 7" key="1">
    <citation type="submission" date="2024-07" db="EMBL/GenBank/DDBJ databases">
        <authorList>
            <person name="Tripathy S."/>
        </authorList>
    </citation>
    <scope>NUCLEOTIDE SEQUENCE [LARGE SCALE GENOMIC DNA]</scope>
    <source>
        <strain evidence="6 7">VB-61278_2</strain>
    </source>
</reference>
<feature type="domain" description="CusB-like beta-barrel" evidence="5">
    <location>
        <begin position="292"/>
        <end position="360"/>
    </location>
</feature>
<evidence type="ECO:0000259" key="5">
    <source>
        <dbReference type="Pfam" id="PF25954"/>
    </source>
</evidence>
<evidence type="ECO:0000256" key="2">
    <source>
        <dbReference type="SAM" id="Coils"/>
    </source>
</evidence>
<keyword evidence="3" id="KW-0812">Transmembrane</keyword>
<dbReference type="InterPro" id="IPR058792">
    <property type="entry name" value="Beta-barrel_RND_2"/>
</dbReference>
<dbReference type="SUPFAM" id="SSF111369">
    <property type="entry name" value="HlyD-like secretion proteins"/>
    <property type="match status" value="2"/>
</dbReference>
<dbReference type="RefSeq" id="WP_202048643.1">
    <property type="nucleotide sequence ID" value="NZ_JBFQGM010000003.1"/>
</dbReference>
<keyword evidence="3" id="KW-1133">Transmembrane helix</keyword>
<dbReference type="Pfam" id="PF25954">
    <property type="entry name" value="Beta-barrel_RND_2"/>
    <property type="match status" value="1"/>
</dbReference>
<feature type="coiled-coil region" evidence="2">
    <location>
        <begin position="133"/>
        <end position="179"/>
    </location>
</feature>
<evidence type="ECO:0000256" key="1">
    <source>
        <dbReference type="ARBA" id="ARBA00009477"/>
    </source>
</evidence>
<keyword evidence="3" id="KW-0472">Membrane</keyword>
<comment type="similarity">
    <text evidence="1">Belongs to the membrane fusion protein (MFP) (TC 8.A.1) family.</text>
</comment>
<protein>
    <submittedName>
        <fullName evidence="6">Efflux RND transporter periplasmic adaptor subunit</fullName>
    </submittedName>
</protein>
<comment type="caution">
    <text evidence="6">The sequence shown here is derived from an EMBL/GenBank/DDBJ whole genome shotgun (WGS) entry which is preliminary data.</text>
</comment>
<keyword evidence="2" id="KW-0175">Coiled coil</keyword>
<proteinExistence type="inferred from homology"/>
<accession>A0ABW8WJ75</accession>
<dbReference type="InterPro" id="IPR006143">
    <property type="entry name" value="RND_pump_MFP"/>
</dbReference>
<dbReference type="Gene3D" id="2.40.50.100">
    <property type="match status" value="1"/>
</dbReference>
<dbReference type="NCBIfam" id="TIGR01730">
    <property type="entry name" value="RND_mfp"/>
    <property type="match status" value="1"/>
</dbReference>
<dbReference type="Gene3D" id="2.40.30.170">
    <property type="match status" value="1"/>
</dbReference>
<sequence length="450" mass="49238">MSDGSVKHDTALPMSSSNLVEAMPPLKLRRWRFILVGAIATLALLSLTITNQKKDTPKTSPVRIIPVKTQRIEAVKSYQVLQTYTGEVAALRASELGFERSGRVVKLNVDRGDRITKGTALAQLDTSNLETQLQELLARKAQAVAVLEELKAGPRSEKIAAARAQVRQLEELLKLDEIKRSRRQDLYTQGAISREQYDEVAFNANALMQRLAVARSELDELLAGTRKEQIAAQQAAVKQLDASIAEVKVNIGKSTIKAPFSGIIAARRLDEGTVVSAGQSVVRLVENANPEVEIGVPVQLTAQIKPGSQKNVQVGQTIYRGRVLSILPEVNPTTRTRTVILTLENSLAPSVAPGQIARLAIPQTISTTGYWLPIAALVKGERGLWSCYALTTEKNSQEETQSYRVKQRNVEVLHTQGNRVLVRGTLQPSDTVIVDGTQRIVPGQLVQPTF</sequence>
<dbReference type="Gene3D" id="2.40.420.20">
    <property type="match status" value="1"/>
</dbReference>
<dbReference type="Pfam" id="PF25881">
    <property type="entry name" value="HH_YBHG"/>
    <property type="match status" value="1"/>
</dbReference>